<reference evidence="3 4" key="1">
    <citation type="submission" date="2020-08" db="EMBL/GenBank/DDBJ databases">
        <title>Plant Genome Project.</title>
        <authorList>
            <person name="Zhang R.-G."/>
        </authorList>
    </citation>
    <scope>NUCLEOTIDE SEQUENCE [LARGE SCALE GENOMIC DNA]</scope>
    <source>
        <tissue evidence="3">Rhizome</tissue>
    </source>
</reference>
<evidence type="ECO:0000313" key="4">
    <source>
        <dbReference type="Proteomes" id="UP000734854"/>
    </source>
</evidence>
<organism evidence="3 4">
    <name type="scientific">Zingiber officinale</name>
    <name type="common">Ginger</name>
    <name type="synonym">Amomum zingiber</name>
    <dbReference type="NCBI Taxonomy" id="94328"/>
    <lineage>
        <taxon>Eukaryota</taxon>
        <taxon>Viridiplantae</taxon>
        <taxon>Streptophyta</taxon>
        <taxon>Embryophyta</taxon>
        <taxon>Tracheophyta</taxon>
        <taxon>Spermatophyta</taxon>
        <taxon>Magnoliopsida</taxon>
        <taxon>Liliopsida</taxon>
        <taxon>Zingiberales</taxon>
        <taxon>Zingiberaceae</taxon>
        <taxon>Zingiber</taxon>
    </lineage>
</organism>
<dbReference type="EMBL" id="JACMSC010000012">
    <property type="protein sequence ID" value="KAG6495403.1"/>
    <property type="molecule type" value="Genomic_DNA"/>
</dbReference>
<protein>
    <submittedName>
        <fullName evidence="3">Uncharacterized protein</fullName>
    </submittedName>
</protein>
<sequence length="81" mass="8951">MGLNGHGFSLQMSDHLAAAQLFAGGSIPLWFWSMMSILRSTVWSLLMVILMIHSAHPLRDIETPTSKTDPHCPPEILPQPS</sequence>
<feature type="transmembrane region" description="Helical" evidence="2">
    <location>
        <begin position="29"/>
        <end position="52"/>
    </location>
</feature>
<feature type="compositionally biased region" description="Basic and acidic residues" evidence="1">
    <location>
        <begin position="62"/>
        <end position="72"/>
    </location>
</feature>
<comment type="caution">
    <text evidence="3">The sequence shown here is derived from an EMBL/GenBank/DDBJ whole genome shotgun (WGS) entry which is preliminary data.</text>
</comment>
<feature type="region of interest" description="Disordered" evidence="1">
    <location>
        <begin position="62"/>
        <end position="81"/>
    </location>
</feature>
<gene>
    <name evidence="3" type="ORF">ZIOFF_043209</name>
</gene>
<keyword evidence="2" id="KW-0472">Membrane</keyword>
<keyword evidence="2" id="KW-0812">Transmembrane</keyword>
<dbReference type="AlphaFoldDB" id="A0A8J5G323"/>
<dbReference type="Proteomes" id="UP000734854">
    <property type="component" value="Unassembled WGS sequence"/>
</dbReference>
<keyword evidence="4" id="KW-1185">Reference proteome</keyword>
<name>A0A8J5G323_ZINOF</name>
<evidence type="ECO:0000256" key="2">
    <source>
        <dbReference type="SAM" id="Phobius"/>
    </source>
</evidence>
<accession>A0A8J5G323</accession>
<proteinExistence type="predicted"/>
<evidence type="ECO:0000256" key="1">
    <source>
        <dbReference type="SAM" id="MobiDB-lite"/>
    </source>
</evidence>
<evidence type="ECO:0000313" key="3">
    <source>
        <dbReference type="EMBL" id="KAG6495403.1"/>
    </source>
</evidence>
<keyword evidence="2" id="KW-1133">Transmembrane helix</keyword>